<sequence>MKRTKSLDLKVSEFQTLISKKVKKLEDNYNLLHEKVHVVAGAITHLVKRNKVHSKDHKDKSEIDDNVFEKVEEFLSSIKDTLTKVDLSNQSSISEECISKMVSNIKSSI</sequence>
<gene>
    <name evidence="1" type="ORF">LVIROSA_LOCUS10142</name>
</gene>
<dbReference type="Proteomes" id="UP001157418">
    <property type="component" value="Unassembled WGS sequence"/>
</dbReference>
<dbReference type="EMBL" id="CAKMRJ010001112">
    <property type="protein sequence ID" value="CAH1422834.1"/>
    <property type="molecule type" value="Genomic_DNA"/>
</dbReference>
<reference evidence="1 2" key="1">
    <citation type="submission" date="2022-01" db="EMBL/GenBank/DDBJ databases">
        <authorList>
            <person name="Xiong W."/>
            <person name="Schranz E."/>
        </authorList>
    </citation>
    <scope>NUCLEOTIDE SEQUENCE [LARGE SCALE GENOMIC DNA]</scope>
</reference>
<organism evidence="1 2">
    <name type="scientific">Lactuca virosa</name>
    <dbReference type="NCBI Taxonomy" id="75947"/>
    <lineage>
        <taxon>Eukaryota</taxon>
        <taxon>Viridiplantae</taxon>
        <taxon>Streptophyta</taxon>
        <taxon>Embryophyta</taxon>
        <taxon>Tracheophyta</taxon>
        <taxon>Spermatophyta</taxon>
        <taxon>Magnoliopsida</taxon>
        <taxon>eudicotyledons</taxon>
        <taxon>Gunneridae</taxon>
        <taxon>Pentapetalae</taxon>
        <taxon>asterids</taxon>
        <taxon>campanulids</taxon>
        <taxon>Asterales</taxon>
        <taxon>Asteraceae</taxon>
        <taxon>Cichorioideae</taxon>
        <taxon>Cichorieae</taxon>
        <taxon>Lactucinae</taxon>
        <taxon>Lactuca</taxon>
    </lineage>
</organism>
<evidence type="ECO:0000313" key="2">
    <source>
        <dbReference type="Proteomes" id="UP001157418"/>
    </source>
</evidence>
<comment type="caution">
    <text evidence="1">The sequence shown here is derived from an EMBL/GenBank/DDBJ whole genome shotgun (WGS) entry which is preliminary data.</text>
</comment>
<accession>A0AAU9M9I8</accession>
<dbReference type="AlphaFoldDB" id="A0AAU9M9I8"/>
<name>A0AAU9M9I8_9ASTR</name>
<keyword evidence="2" id="KW-1185">Reference proteome</keyword>
<protein>
    <submittedName>
        <fullName evidence="1">Uncharacterized protein</fullName>
    </submittedName>
</protein>
<proteinExistence type="predicted"/>
<evidence type="ECO:0000313" key="1">
    <source>
        <dbReference type="EMBL" id="CAH1422834.1"/>
    </source>
</evidence>